<proteinExistence type="predicted"/>
<accession>A0AAF0TTD2</accession>
<gene>
    <name evidence="1" type="ORF">MTR67_018835</name>
</gene>
<keyword evidence="2" id="KW-1185">Reference proteome</keyword>
<evidence type="ECO:0000313" key="1">
    <source>
        <dbReference type="EMBL" id="WMV25450.1"/>
    </source>
</evidence>
<dbReference type="EMBL" id="CP133615">
    <property type="protein sequence ID" value="WMV25450.1"/>
    <property type="molecule type" value="Genomic_DNA"/>
</dbReference>
<evidence type="ECO:0008006" key="3">
    <source>
        <dbReference type="Google" id="ProtNLM"/>
    </source>
</evidence>
<organism evidence="1 2">
    <name type="scientific">Solanum verrucosum</name>
    <dbReference type="NCBI Taxonomy" id="315347"/>
    <lineage>
        <taxon>Eukaryota</taxon>
        <taxon>Viridiplantae</taxon>
        <taxon>Streptophyta</taxon>
        <taxon>Embryophyta</taxon>
        <taxon>Tracheophyta</taxon>
        <taxon>Spermatophyta</taxon>
        <taxon>Magnoliopsida</taxon>
        <taxon>eudicotyledons</taxon>
        <taxon>Gunneridae</taxon>
        <taxon>Pentapetalae</taxon>
        <taxon>asterids</taxon>
        <taxon>lamiids</taxon>
        <taxon>Solanales</taxon>
        <taxon>Solanaceae</taxon>
        <taxon>Solanoideae</taxon>
        <taxon>Solaneae</taxon>
        <taxon>Solanum</taxon>
    </lineage>
</organism>
<protein>
    <recommendedName>
        <fullName evidence="3">Gag-pol polyprotein</fullName>
    </recommendedName>
</protein>
<dbReference type="Proteomes" id="UP001234989">
    <property type="component" value="Chromosome 4"/>
</dbReference>
<sequence length="219" mass="24288">MTQANREVISHVNPIVGTTIIRVGDFTIMNPPEFHGSKVEDPQEFIDEIYKIVEIMGVSMEEKTKLAAYQLKGVVQVRFNQWKEKRVIDAGLVDLVILSSDKSSPVKVLLMFQFQSSTRIECLTHSNPKTQGGGGNRYSIPAHQNCGKSHLGKCLVIKDVCFGRGKSGHKMRDCPLLANKGRYGRDAHPSGFSSGSPCLNRFYGLQTRQEHEGSPDAVI</sequence>
<reference evidence="1" key="1">
    <citation type="submission" date="2023-08" db="EMBL/GenBank/DDBJ databases">
        <title>A de novo genome assembly of Solanum verrucosum Schlechtendal, a Mexican diploid species geographically isolated from the other diploid A-genome species in potato relatives.</title>
        <authorList>
            <person name="Hosaka K."/>
        </authorList>
    </citation>
    <scope>NUCLEOTIDE SEQUENCE</scope>
    <source>
        <tissue evidence="1">Young leaves</tissue>
    </source>
</reference>
<feature type="non-terminal residue" evidence="1">
    <location>
        <position position="219"/>
    </location>
</feature>
<dbReference type="AlphaFoldDB" id="A0AAF0TTD2"/>
<evidence type="ECO:0000313" key="2">
    <source>
        <dbReference type="Proteomes" id="UP001234989"/>
    </source>
</evidence>
<name>A0AAF0TTD2_SOLVR</name>